<sequence>MATDYGFNSDSHAHTNGDMTDGESALASSNDATHQLNGAQTDTRWTSEQGPRSFRSSTIAFFGSVDEMLADEQDVFDTFRTNLSIAEQEARGTEEANAAILEAINRALQSDPETAAAAAAASSAASGVSGANSSADGAATPSAPPADAPTPVGEMPEF</sequence>
<dbReference type="RefSeq" id="WP_074633159.1">
    <property type="nucleotide sequence ID" value="NZ_CP066065.1"/>
</dbReference>
<feature type="region of interest" description="Disordered" evidence="1">
    <location>
        <begin position="1"/>
        <end position="53"/>
    </location>
</feature>
<gene>
    <name evidence="2" type="ORF">I6H42_00230</name>
</gene>
<dbReference type="Proteomes" id="UP000595220">
    <property type="component" value="Chromosome"/>
</dbReference>
<protein>
    <submittedName>
        <fullName evidence="2">Uncharacterized protein</fullName>
    </submittedName>
</protein>
<dbReference type="EMBL" id="CP066065">
    <property type="protein sequence ID" value="QQC43912.1"/>
    <property type="molecule type" value="Genomic_DNA"/>
</dbReference>
<feature type="compositionally biased region" description="Polar residues" evidence="1">
    <location>
        <begin position="26"/>
        <end position="53"/>
    </location>
</feature>
<proteinExistence type="predicted"/>
<evidence type="ECO:0000313" key="3">
    <source>
        <dbReference type="Proteomes" id="UP000595220"/>
    </source>
</evidence>
<reference evidence="2 3" key="1">
    <citation type="submission" date="2020-12" db="EMBL/GenBank/DDBJ databases">
        <title>FDA dAtabase for Regulatory Grade micrObial Sequences (FDA-ARGOS): Supporting development and validation of Infectious Disease Dx tests.</title>
        <authorList>
            <person name="Sproer C."/>
            <person name="Gronow S."/>
            <person name="Severitt S."/>
            <person name="Schroder I."/>
            <person name="Tallon L."/>
            <person name="Sadzewicz L."/>
            <person name="Zhao X."/>
            <person name="Boylan J."/>
            <person name="Ott S."/>
            <person name="Bowen H."/>
            <person name="Vavikolanu K."/>
            <person name="Mehta A."/>
            <person name="Aluvathingal J."/>
            <person name="Nadendla S."/>
            <person name="Lowell S."/>
            <person name="Myers T."/>
            <person name="Yan Y."/>
            <person name="Sichtig H."/>
        </authorList>
    </citation>
    <scope>NUCLEOTIDE SEQUENCE [LARGE SCALE GENOMIC DNA]</scope>
    <source>
        <strain evidence="2 3">FDAARGOS_985</strain>
    </source>
</reference>
<feature type="region of interest" description="Disordered" evidence="1">
    <location>
        <begin position="119"/>
        <end position="158"/>
    </location>
</feature>
<dbReference type="AlphaFoldDB" id="A0AAP9Y6V6"/>
<evidence type="ECO:0000256" key="1">
    <source>
        <dbReference type="SAM" id="MobiDB-lite"/>
    </source>
</evidence>
<keyword evidence="3" id="KW-1185">Reference proteome</keyword>
<feature type="compositionally biased region" description="Low complexity" evidence="1">
    <location>
        <begin position="119"/>
        <end position="141"/>
    </location>
</feature>
<accession>A0AAP9Y6V6</accession>
<organism evidence="2 3">
    <name type="scientific">Schaalia meyeri</name>
    <dbReference type="NCBI Taxonomy" id="52773"/>
    <lineage>
        <taxon>Bacteria</taxon>
        <taxon>Bacillati</taxon>
        <taxon>Actinomycetota</taxon>
        <taxon>Actinomycetes</taxon>
        <taxon>Actinomycetales</taxon>
        <taxon>Actinomycetaceae</taxon>
        <taxon>Schaalia</taxon>
    </lineage>
</organism>
<evidence type="ECO:0000313" key="2">
    <source>
        <dbReference type="EMBL" id="QQC43912.1"/>
    </source>
</evidence>
<name>A0AAP9Y6V6_9ACTO</name>
<feature type="compositionally biased region" description="Polar residues" evidence="1">
    <location>
        <begin position="1"/>
        <end position="10"/>
    </location>
</feature>